<dbReference type="OrthoDB" id="1735292at2759"/>
<protein>
    <submittedName>
        <fullName evidence="1">Uncharacterized protein</fullName>
    </submittedName>
</protein>
<proteinExistence type="predicted"/>
<organism evidence="1 2">
    <name type="scientific">Trema orientale</name>
    <name type="common">Charcoal tree</name>
    <name type="synonym">Celtis orientalis</name>
    <dbReference type="NCBI Taxonomy" id="63057"/>
    <lineage>
        <taxon>Eukaryota</taxon>
        <taxon>Viridiplantae</taxon>
        <taxon>Streptophyta</taxon>
        <taxon>Embryophyta</taxon>
        <taxon>Tracheophyta</taxon>
        <taxon>Spermatophyta</taxon>
        <taxon>Magnoliopsida</taxon>
        <taxon>eudicotyledons</taxon>
        <taxon>Gunneridae</taxon>
        <taxon>Pentapetalae</taxon>
        <taxon>rosids</taxon>
        <taxon>fabids</taxon>
        <taxon>Rosales</taxon>
        <taxon>Cannabaceae</taxon>
        <taxon>Trema</taxon>
    </lineage>
</organism>
<sequence length="122" mass="13552">MDDLLIRLDKTECDDGNERMELCLVGNVIGNKTVNRYGLFGAMKPNGLREIGSISFHMVAFWILILDVPIACQTERCAKFFGSLIGALDEVEVRDSRMRVHPAVQKISIDLLGCGSSGDHWP</sequence>
<evidence type="ECO:0000313" key="2">
    <source>
        <dbReference type="Proteomes" id="UP000237000"/>
    </source>
</evidence>
<gene>
    <name evidence="1" type="ORF">TorRG33x02_102280</name>
</gene>
<dbReference type="EMBL" id="JXTC01000055">
    <property type="protein sequence ID" value="PON93838.1"/>
    <property type="molecule type" value="Genomic_DNA"/>
</dbReference>
<name>A0A2P5F7R1_TREOI</name>
<dbReference type="Proteomes" id="UP000237000">
    <property type="component" value="Unassembled WGS sequence"/>
</dbReference>
<dbReference type="InParanoid" id="A0A2P5F7R1"/>
<evidence type="ECO:0000313" key="1">
    <source>
        <dbReference type="EMBL" id="PON93838.1"/>
    </source>
</evidence>
<accession>A0A2P5F7R1</accession>
<comment type="caution">
    <text evidence="1">The sequence shown here is derived from an EMBL/GenBank/DDBJ whole genome shotgun (WGS) entry which is preliminary data.</text>
</comment>
<dbReference type="AlphaFoldDB" id="A0A2P5F7R1"/>
<reference evidence="2" key="1">
    <citation type="submission" date="2016-06" db="EMBL/GenBank/DDBJ databases">
        <title>Parallel loss of symbiosis genes in relatives of nitrogen-fixing non-legume Parasponia.</title>
        <authorList>
            <person name="Van Velzen R."/>
            <person name="Holmer R."/>
            <person name="Bu F."/>
            <person name="Rutten L."/>
            <person name="Van Zeijl A."/>
            <person name="Liu W."/>
            <person name="Santuari L."/>
            <person name="Cao Q."/>
            <person name="Sharma T."/>
            <person name="Shen D."/>
            <person name="Roswanjaya Y."/>
            <person name="Wardhani T."/>
            <person name="Kalhor M.S."/>
            <person name="Jansen J."/>
            <person name="Van den Hoogen J."/>
            <person name="Gungor B."/>
            <person name="Hartog M."/>
            <person name="Hontelez J."/>
            <person name="Verver J."/>
            <person name="Yang W.-C."/>
            <person name="Schijlen E."/>
            <person name="Repin R."/>
            <person name="Schilthuizen M."/>
            <person name="Schranz E."/>
            <person name="Heidstra R."/>
            <person name="Miyata K."/>
            <person name="Fedorova E."/>
            <person name="Kohlen W."/>
            <person name="Bisseling T."/>
            <person name="Smit S."/>
            <person name="Geurts R."/>
        </authorList>
    </citation>
    <scope>NUCLEOTIDE SEQUENCE [LARGE SCALE GENOMIC DNA]</scope>
    <source>
        <strain evidence="2">cv. RG33-2</strain>
    </source>
</reference>
<keyword evidence="2" id="KW-1185">Reference proteome</keyword>